<reference evidence="4 5" key="1">
    <citation type="submission" date="2018-03" db="EMBL/GenBank/DDBJ databases">
        <title>Genomic Encyclopedia of Archaeal and Bacterial Type Strains, Phase II (KMG-II): from individual species to whole genera.</title>
        <authorList>
            <person name="Goeker M."/>
        </authorList>
    </citation>
    <scope>NUCLEOTIDE SEQUENCE [LARGE SCALE GENOMIC DNA]</scope>
    <source>
        <strain evidence="4 5">DSM 43146</strain>
    </source>
</reference>
<dbReference type="FunFam" id="3.30.70.270:FF:000001">
    <property type="entry name" value="Diguanylate cyclase domain protein"/>
    <property type="match status" value="1"/>
</dbReference>
<keyword evidence="1" id="KW-0472">Membrane</keyword>
<dbReference type="PANTHER" id="PTHR44757">
    <property type="entry name" value="DIGUANYLATE CYCLASE DGCP"/>
    <property type="match status" value="1"/>
</dbReference>
<dbReference type="NCBIfam" id="TIGR00254">
    <property type="entry name" value="GGDEF"/>
    <property type="match status" value="1"/>
</dbReference>
<feature type="transmembrane region" description="Helical" evidence="1">
    <location>
        <begin position="12"/>
        <end position="30"/>
    </location>
</feature>
<feature type="transmembrane region" description="Helical" evidence="1">
    <location>
        <begin position="292"/>
        <end position="313"/>
    </location>
</feature>
<evidence type="ECO:0000313" key="5">
    <source>
        <dbReference type="Proteomes" id="UP000239415"/>
    </source>
</evidence>
<comment type="caution">
    <text evidence="4">The sequence shown here is derived from an EMBL/GenBank/DDBJ whole genome shotgun (WGS) entry which is preliminary data.</text>
</comment>
<protein>
    <submittedName>
        <fullName evidence="4">Diguanylate cyclase (GGDEF)-like protein</fullName>
    </submittedName>
</protein>
<feature type="transmembrane region" description="Helical" evidence="1">
    <location>
        <begin position="66"/>
        <end position="86"/>
    </location>
</feature>
<feature type="domain" description="EAL" evidence="2">
    <location>
        <begin position="500"/>
        <end position="756"/>
    </location>
</feature>
<dbReference type="AlphaFoldDB" id="A0A2T0K5S6"/>
<accession>A0A2T0K5S6</accession>
<dbReference type="InterPro" id="IPR001633">
    <property type="entry name" value="EAL_dom"/>
</dbReference>
<dbReference type="SMART" id="SM00052">
    <property type="entry name" value="EAL"/>
    <property type="match status" value="1"/>
</dbReference>
<name>A0A2T0K5S6_9ACTN</name>
<dbReference type="CDD" id="cd01948">
    <property type="entry name" value="EAL"/>
    <property type="match status" value="1"/>
</dbReference>
<keyword evidence="1" id="KW-0812">Transmembrane</keyword>
<dbReference type="EMBL" id="PVMZ01000013">
    <property type="protein sequence ID" value="PRX18300.1"/>
    <property type="molecule type" value="Genomic_DNA"/>
</dbReference>
<dbReference type="PANTHER" id="PTHR44757:SF2">
    <property type="entry name" value="BIOFILM ARCHITECTURE MAINTENANCE PROTEIN MBAA"/>
    <property type="match status" value="1"/>
</dbReference>
<evidence type="ECO:0000256" key="1">
    <source>
        <dbReference type="SAM" id="Phobius"/>
    </source>
</evidence>
<feature type="transmembrane region" description="Helical" evidence="1">
    <location>
        <begin position="36"/>
        <end position="54"/>
    </location>
</feature>
<feature type="transmembrane region" description="Helical" evidence="1">
    <location>
        <begin position="162"/>
        <end position="187"/>
    </location>
</feature>
<dbReference type="Pfam" id="PF00563">
    <property type="entry name" value="EAL"/>
    <property type="match status" value="1"/>
</dbReference>
<sequence length="759" mass="81627">MSGEDAQRRAVSSWVLLGAGVPVAVFVAAAEATIATAAYVVGVIAAVVAATVGIRANLPREHRRPWLLILATLCVSLVGECTRLLLRVVEPLAHTALAVIPALVMIPSYLLLGAGVLDLLRRSRAADDDPARVDTVLIFVGSALLVWSLWIEPWIAGPDPRWQNLLAALMPLIGVLLFAFALPMLLLGRTRAPALWFFVTSGVALLAANMMLATRGWFAPGPESMPLHVVGGAMLLAYIGIAACALHPTVIVLGQPVQGRSRLLNKGRTAMITASLCVPTVLGVAAPPQSQTFSLVRAALSLALIGVVIARVVRANNSRARAEQETRWRAQHDPLTRLPNREMLAATVTRWTARGGAQSRVSVLLLDLDRFKLINDHWGHETGDELLCAVAARITTATRAEDLVCRVGGDEFAVALSAPDDEPVAEQLAERLRAVVAEPLPLSVGAVDVTTSIGIAHAEHDSTAVSLLRDADVAMYRAKDSGRNGWTVFDPRLREQLQRRFTIEQAFRGALDRGQLAVHYQPLVHLATERVDGFEALMRWTHPELGAVSPVEFIPVAEDTDMIVTAGAWLLEESAAQAQAWRAANPGRGPLHVSVNLAVRQLREPGLAECVRQILARTGLPPEGLWLEVTESGFMEDPDTCLRTLHDLESLGITLCIDDFGTGYSSLSYLQRLPVAIVKIDRAFVAGVGDGGPNESIVRAVLAMAHALGHRVVAEGVETATQRDWLRSNGCDFGQGWLYGKPLPAVEQHAAFTQLTVAG</sequence>
<dbReference type="SUPFAM" id="SSF141868">
    <property type="entry name" value="EAL domain-like"/>
    <property type="match status" value="1"/>
</dbReference>
<dbReference type="Gene3D" id="3.30.70.270">
    <property type="match status" value="1"/>
</dbReference>
<feature type="transmembrane region" description="Helical" evidence="1">
    <location>
        <begin position="98"/>
        <end position="120"/>
    </location>
</feature>
<dbReference type="PROSITE" id="PS50883">
    <property type="entry name" value="EAL"/>
    <property type="match status" value="1"/>
</dbReference>
<proteinExistence type="predicted"/>
<feature type="transmembrane region" description="Helical" evidence="1">
    <location>
        <begin position="194"/>
        <end position="213"/>
    </location>
</feature>
<dbReference type="InterPro" id="IPR052155">
    <property type="entry name" value="Biofilm_reg_signaling"/>
</dbReference>
<gene>
    <name evidence="4" type="ORF">CLV67_113134</name>
</gene>
<dbReference type="Gene3D" id="3.20.20.450">
    <property type="entry name" value="EAL domain"/>
    <property type="match status" value="1"/>
</dbReference>
<dbReference type="InterPro" id="IPR000160">
    <property type="entry name" value="GGDEF_dom"/>
</dbReference>
<dbReference type="InterPro" id="IPR035919">
    <property type="entry name" value="EAL_sf"/>
</dbReference>
<keyword evidence="1" id="KW-1133">Transmembrane helix</keyword>
<evidence type="ECO:0000259" key="2">
    <source>
        <dbReference type="PROSITE" id="PS50883"/>
    </source>
</evidence>
<dbReference type="SMART" id="SM00267">
    <property type="entry name" value="GGDEF"/>
    <property type="match status" value="1"/>
</dbReference>
<dbReference type="PROSITE" id="PS50887">
    <property type="entry name" value="GGDEF"/>
    <property type="match status" value="1"/>
</dbReference>
<dbReference type="CDD" id="cd01949">
    <property type="entry name" value="GGDEF"/>
    <property type="match status" value="1"/>
</dbReference>
<keyword evidence="5" id="KW-1185">Reference proteome</keyword>
<feature type="domain" description="GGDEF" evidence="3">
    <location>
        <begin position="359"/>
        <end position="491"/>
    </location>
</feature>
<dbReference type="SUPFAM" id="SSF55073">
    <property type="entry name" value="Nucleotide cyclase"/>
    <property type="match status" value="1"/>
</dbReference>
<feature type="transmembrane region" description="Helical" evidence="1">
    <location>
        <begin position="233"/>
        <end position="257"/>
    </location>
</feature>
<dbReference type="RefSeq" id="WP_106323957.1">
    <property type="nucleotide sequence ID" value="NZ_BOMO01000100.1"/>
</dbReference>
<evidence type="ECO:0000313" key="4">
    <source>
        <dbReference type="EMBL" id="PRX18300.1"/>
    </source>
</evidence>
<evidence type="ECO:0000259" key="3">
    <source>
        <dbReference type="PROSITE" id="PS50887"/>
    </source>
</evidence>
<dbReference type="InterPro" id="IPR029787">
    <property type="entry name" value="Nucleotide_cyclase"/>
</dbReference>
<dbReference type="Proteomes" id="UP000239415">
    <property type="component" value="Unassembled WGS sequence"/>
</dbReference>
<feature type="transmembrane region" description="Helical" evidence="1">
    <location>
        <begin position="132"/>
        <end position="150"/>
    </location>
</feature>
<organism evidence="4 5">
    <name type="scientific">Actinoplanes italicus</name>
    <dbReference type="NCBI Taxonomy" id="113567"/>
    <lineage>
        <taxon>Bacteria</taxon>
        <taxon>Bacillati</taxon>
        <taxon>Actinomycetota</taxon>
        <taxon>Actinomycetes</taxon>
        <taxon>Micromonosporales</taxon>
        <taxon>Micromonosporaceae</taxon>
        <taxon>Actinoplanes</taxon>
    </lineage>
</organism>
<dbReference type="InterPro" id="IPR043128">
    <property type="entry name" value="Rev_trsase/Diguanyl_cyclase"/>
</dbReference>
<dbReference type="Pfam" id="PF00990">
    <property type="entry name" value="GGDEF"/>
    <property type="match status" value="1"/>
</dbReference>
<feature type="transmembrane region" description="Helical" evidence="1">
    <location>
        <begin position="269"/>
        <end position="286"/>
    </location>
</feature>
<dbReference type="OrthoDB" id="8731447at2"/>